<keyword evidence="3" id="KW-0489">Methyltransferase</keyword>
<dbReference type="InterPro" id="IPR000878">
    <property type="entry name" value="4pyrrol_Mease"/>
</dbReference>
<evidence type="ECO:0000313" key="7">
    <source>
        <dbReference type="EMBL" id="MBW6529667.1"/>
    </source>
</evidence>
<evidence type="ECO:0000256" key="2">
    <source>
        <dbReference type="ARBA" id="ARBA00022573"/>
    </source>
</evidence>
<organism evidence="7 8">
    <name type="scientific">Sphingomonas citri</name>
    <dbReference type="NCBI Taxonomy" id="2862499"/>
    <lineage>
        <taxon>Bacteria</taxon>
        <taxon>Pseudomonadati</taxon>
        <taxon>Pseudomonadota</taxon>
        <taxon>Alphaproteobacteria</taxon>
        <taxon>Sphingomonadales</taxon>
        <taxon>Sphingomonadaceae</taxon>
        <taxon>Sphingomonas</taxon>
    </lineage>
</organism>
<evidence type="ECO:0000259" key="6">
    <source>
        <dbReference type="Pfam" id="PF00590"/>
    </source>
</evidence>
<comment type="pathway">
    <text evidence="1">Cofactor biosynthesis; adenosylcobalamin biosynthesis.</text>
</comment>
<accession>A0ABS7BJ62</accession>
<dbReference type="Proteomes" id="UP000759103">
    <property type="component" value="Unassembled WGS sequence"/>
</dbReference>
<dbReference type="InterPro" id="IPR014008">
    <property type="entry name" value="Cbl_synth_MTase_CbiT"/>
</dbReference>
<keyword evidence="5" id="KW-0949">S-adenosyl-L-methionine</keyword>
<dbReference type="Gene3D" id="3.40.1010.10">
    <property type="entry name" value="Cobalt-precorrin-4 Transmethylase, Domain 1"/>
    <property type="match status" value="1"/>
</dbReference>
<protein>
    <submittedName>
        <fullName evidence="7">Precorrin-6y C5,15-methyltransferase (Decarboxylating) subunit CbiE</fullName>
    </submittedName>
</protein>
<dbReference type="EMBL" id="JAHXZN010000001">
    <property type="protein sequence ID" value="MBW6529667.1"/>
    <property type="molecule type" value="Genomic_DNA"/>
</dbReference>
<sequence>MAERSPWLTIVGIGEDGPAGLCAASRAALETATYVTGAPRQLALLPELTATREAWPVPFVDGIERLLARRGRPTVMLASGDPFWFGAGGTVTALLARDEWVAHPARSTFALAAARLGWRLEETACLGLHAAPLGRLRPLLAPGERAIVLVRDGDAAVEVARYLVAQGFGASAVTVLEALGGARERVRTTSAAAGDLDDVAHPVALAIAVAGDGRVMPRASGLADDWFAHDGQLTKRPQRALALSALAPRAGKLLWDIGAGSGSIAIEWLLAHPRTAAVAIERDPVRAARARVNADSLGVDRLRLVEGAAPGVLAELPLPDAVFVGGGLCDALLDWLFDSLPTGTRLVAHAVTLESEALLAARHAQHGGALLRVELAEAAALGTRRGWRASFPIVQWSVTL</sequence>
<dbReference type="RefSeq" id="WP_219747176.1">
    <property type="nucleotide sequence ID" value="NZ_JAHXZN010000001.1"/>
</dbReference>
<dbReference type="InterPro" id="IPR050714">
    <property type="entry name" value="Cobalamin_biosynth_MTase"/>
</dbReference>
<evidence type="ECO:0000256" key="5">
    <source>
        <dbReference type="ARBA" id="ARBA00022691"/>
    </source>
</evidence>
<evidence type="ECO:0000256" key="1">
    <source>
        <dbReference type="ARBA" id="ARBA00004953"/>
    </source>
</evidence>
<dbReference type="CDD" id="cd02440">
    <property type="entry name" value="AdoMet_MTases"/>
    <property type="match status" value="1"/>
</dbReference>
<dbReference type="SUPFAM" id="SSF53335">
    <property type="entry name" value="S-adenosyl-L-methionine-dependent methyltransferases"/>
    <property type="match status" value="1"/>
</dbReference>
<name>A0ABS7BJ62_9SPHN</name>
<evidence type="ECO:0000313" key="8">
    <source>
        <dbReference type="Proteomes" id="UP000759103"/>
    </source>
</evidence>
<keyword evidence="4" id="KW-0808">Transferase</keyword>
<dbReference type="InterPro" id="IPR029063">
    <property type="entry name" value="SAM-dependent_MTases_sf"/>
</dbReference>
<dbReference type="PANTHER" id="PTHR43182">
    <property type="entry name" value="COBALT-PRECORRIN-6B C(15)-METHYLTRANSFERASE (DECARBOXYLATING)"/>
    <property type="match status" value="1"/>
</dbReference>
<reference evidence="7 8" key="1">
    <citation type="submission" date="2021-07" db="EMBL/GenBank/DDBJ databases">
        <title>Sphingomonas sp.</title>
        <authorList>
            <person name="Feng G."/>
            <person name="Li J."/>
            <person name="Pan M."/>
        </authorList>
    </citation>
    <scope>NUCLEOTIDE SEQUENCE [LARGE SCALE GENOMIC DNA]</scope>
    <source>
        <strain evidence="7 8">RRHST34</strain>
    </source>
</reference>
<dbReference type="NCBIfam" id="TIGR02467">
    <property type="entry name" value="CbiE"/>
    <property type="match status" value="1"/>
</dbReference>
<dbReference type="PIRSF" id="PIRSF036428">
    <property type="entry name" value="CobL"/>
    <property type="match status" value="1"/>
</dbReference>
<dbReference type="CDD" id="cd11644">
    <property type="entry name" value="Precorrin-6Y-MT"/>
    <property type="match status" value="1"/>
</dbReference>
<dbReference type="PANTHER" id="PTHR43182:SF1">
    <property type="entry name" value="COBALT-PRECORRIN-7 C(5)-METHYLTRANSFERASE"/>
    <property type="match status" value="1"/>
</dbReference>
<gene>
    <name evidence="7" type="primary">cbiE</name>
    <name evidence="7" type="ORF">KZ820_02875</name>
</gene>
<dbReference type="NCBIfam" id="TIGR02469">
    <property type="entry name" value="CbiT"/>
    <property type="match status" value="1"/>
</dbReference>
<dbReference type="InterPro" id="IPR014777">
    <property type="entry name" value="4pyrrole_Mease_sub1"/>
</dbReference>
<dbReference type="SUPFAM" id="SSF53790">
    <property type="entry name" value="Tetrapyrrole methylase"/>
    <property type="match status" value="1"/>
</dbReference>
<dbReference type="InterPro" id="IPR012818">
    <property type="entry name" value="CbiE"/>
</dbReference>
<dbReference type="InterPro" id="IPR035996">
    <property type="entry name" value="4pyrrol_Methylase_sf"/>
</dbReference>
<evidence type="ECO:0000256" key="3">
    <source>
        <dbReference type="ARBA" id="ARBA00022603"/>
    </source>
</evidence>
<feature type="domain" description="Tetrapyrrole methylase" evidence="6">
    <location>
        <begin position="8"/>
        <end position="191"/>
    </location>
</feature>
<comment type="caution">
    <text evidence="7">The sequence shown here is derived from an EMBL/GenBank/DDBJ whole genome shotgun (WGS) entry which is preliminary data.</text>
</comment>
<dbReference type="InterPro" id="IPR006365">
    <property type="entry name" value="Cbl_synth_CobL"/>
</dbReference>
<keyword evidence="8" id="KW-1185">Reference proteome</keyword>
<dbReference type="Gene3D" id="3.40.50.150">
    <property type="entry name" value="Vaccinia Virus protein VP39"/>
    <property type="match status" value="1"/>
</dbReference>
<evidence type="ECO:0000256" key="4">
    <source>
        <dbReference type="ARBA" id="ARBA00022679"/>
    </source>
</evidence>
<proteinExistence type="predicted"/>
<keyword evidence="2" id="KW-0169">Cobalamin biosynthesis</keyword>
<dbReference type="Pfam" id="PF00590">
    <property type="entry name" value="TP_methylase"/>
    <property type="match status" value="1"/>
</dbReference>